<organism evidence="1 2">
    <name type="scientific">Dreissena polymorpha</name>
    <name type="common">Zebra mussel</name>
    <name type="synonym">Mytilus polymorpha</name>
    <dbReference type="NCBI Taxonomy" id="45954"/>
    <lineage>
        <taxon>Eukaryota</taxon>
        <taxon>Metazoa</taxon>
        <taxon>Spiralia</taxon>
        <taxon>Lophotrochozoa</taxon>
        <taxon>Mollusca</taxon>
        <taxon>Bivalvia</taxon>
        <taxon>Autobranchia</taxon>
        <taxon>Heteroconchia</taxon>
        <taxon>Euheterodonta</taxon>
        <taxon>Imparidentia</taxon>
        <taxon>Neoheterodontei</taxon>
        <taxon>Myida</taxon>
        <taxon>Dreissenoidea</taxon>
        <taxon>Dreissenidae</taxon>
        <taxon>Dreissena</taxon>
    </lineage>
</organism>
<dbReference type="Proteomes" id="UP000828390">
    <property type="component" value="Unassembled WGS sequence"/>
</dbReference>
<reference evidence="1" key="1">
    <citation type="journal article" date="2019" name="bioRxiv">
        <title>The Genome of the Zebra Mussel, Dreissena polymorpha: A Resource for Invasive Species Research.</title>
        <authorList>
            <person name="McCartney M.A."/>
            <person name="Auch B."/>
            <person name="Kono T."/>
            <person name="Mallez S."/>
            <person name="Zhang Y."/>
            <person name="Obille A."/>
            <person name="Becker A."/>
            <person name="Abrahante J.E."/>
            <person name="Garbe J."/>
            <person name="Badalamenti J.P."/>
            <person name="Herman A."/>
            <person name="Mangelson H."/>
            <person name="Liachko I."/>
            <person name="Sullivan S."/>
            <person name="Sone E.D."/>
            <person name="Koren S."/>
            <person name="Silverstein K.A.T."/>
            <person name="Beckman K.B."/>
            <person name="Gohl D.M."/>
        </authorList>
    </citation>
    <scope>NUCLEOTIDE SEQUENCE</scope>
    <source>
        <strain evidence="1">Duluth1</strain>
        <tissue evidence="1">Whole animal</tissue>
    </source>
</reference>
<sequence>MLYPVESLLKVHEDEVEVLLVLQVPLAQYLEVEDLLRCTASLSKACLFFCDYLLCL</sequence>
<evidence type="ECO:0000313" key="2">
    <source>
        <dbReference type="Proteomes" id="UP000828390"/>
    </source>
</evidence>
<dbReference type="EMBL" id="JAIWYP010000003">
    <property type="protein sequence ID" value="KAH3847718.1"/>
    <property type="molecule type" value="Genomic_DNA"/>
</dbReference>
<accession>A0A9D4KX05</accession>
<proteinExistence type="predicted"/>
<evidence type="ECO:0000313" key="1">
    <source>
        <dbReference type="EMBL" id="KAH3847718.1"/>
    </source>
</evidence>
<dbReference type="AlphaFoldDB" id="A0A9D4KX05"/>
<name>A0A9D4KX05_DREPO</name>
<keyword evidence="2" id="KW-1185">Reference proteome</keyword>
<gene>
    <name evidence="1" type="ORF">DPMN_090049</name>
</gene>
<reference evidence="1" key="2">
    <citation type="submission" date="2020-11" db="EMBL/GenBank/DDBJ databases">
        <authorList>
            <person name="McCartney M.A."/>
            <person name="Auch B."/>
            <person name="Kono T."/>
            <person name="Mallez S."/>
            <person name="Becker A."/>
            <person name="Gohl D.M."/>
            <person name="Silverstein K.A.T."/>
            <person name="Koren S."/>
            <person name="Bechman K.B."/>
            <person name="Herman A."/>
            <person name="Abrahante J.E."/>
            <person name="Garbe J."/>
        </authorList>
    </citation>
    <scope>NUCLEOTIDE SEQUENCE</scope>
    <source>
        <strain evidence="1">Duluth1</strain>
        <tissue evidence="1">Whole animal</tissue>
    </source>
</reference>
<comment type="caution">
    <text evidence="1">The sequence shown here is derived from an EMBL/GenBank/DDBJ whole genome shotgun (WGS) entry which is preliminary data.</text>
</comment>
<protein>
    <submittedName>
        <fullName evidence="1">Uncharacterized protein</fullName>
    </submittedName>
</protein>